<reference evidence="1 2" key="1">
    <citation type="submission" date="2016-11" db="EMBL/GenBank/DDBJ databases">
        <title>Whole Genome Sequencing of Mucilaginibacter polytrichastri RG4-7(T) isolated from the moss sample.</title>
        <authorList>
            <person name="Li Y."/>
        </authorList>
    </citation>
    <scope>NUCLEOTIDE SEQUENCE [LARGE SCALE GENOMIC DNA]</scope>
    <source>
        <strain evidence="1 2">RG4-7</strain>
    </source>
</reference>
<organism evidence="1 2">
    <name type="scientific">Mucilaginibacter polytrichastri</name>
    <dbReference type="NCBI Taxonomy" id="1302689"/>
    <lineage>
        <taxon>Bacteria</taxon>
        <taxon>Pseudomonadati</taxon>
        <taxon>Bacteroidota</taxon>
        <taxon>Sphingobacteriia</taxon>
        <taxon>Sphingobacteriales</taxon>
        <taxon>Sphingobacteriaceae</taxon>
        <taxon>Mucilaginibacter</taxon>
    </lineage>
</organism>
<evidence type="ECO:0000313" key="2">
    <source>
        <dbReference type="Proteomes" id="UP000186720"/>
    </source>
</evidence>
<dbReference type="AlphaFoldDB" id="A0A1Q5ZWP3"/>
<proteinExistence type="predicted"/>
<dbReference type="Proteomes" id="UP000186720">
    <property type="component" value="Unassembled WGS sequence"/>
</dbReference>
<accession>A0A1Q5ZWP3</accession>
<dbReference type="EMBL" id="MPPL01000001">
    <property type="protein sequence ID" value="OKS86160.1"/>
    <property type="molecule type" value="Genomic_DNA"/>
</dbReference>
<protein>
    <submittedName>
        <fullName evidence="1">Uncharacterized protein</fullName>
    </submittedName>
</protein>
<evidence type="ECO:0000313" key="1">
    <source>
        <dbReference type="EMBL" id="OKS86160.1"/>
    </source>
</evidence>
<keyword evidence="2" id="KW-1185">Reference proteome</keyword>
<name>A0A1Q5ZWP3_9SPHI</name>
<gene>
    <name evidence="1" type="ORF">RG47T_1611</name>
</gene>
<sequence length="59" mass="6828">MLNDWRCNVTFFLIWGKSLITVAICDEKNQKIKPTNINTINIGKIIARVSGTLYFRKNL</sequence>
<comment type="caution">
    <text evidence="1">The sequence shown here is derived from an EMBL/GenBank/DDBJ whole genome shotgun (WGS) entry which is preliminary data.</text>
</comment>